<evidence type="ECO:0000313" key="3">
    <source>
        <dbReference type="Proteomes" id="UP000035579"/>
    </source>
</evidence>
<name>A0AAC8TIM5_9BACT</name>
<feature type="compositionally biased region" description="Basic and acidic residues" evidence="1">
    <location>
        <begin position="46"/>
        <end position="60"/>
    </location>
</feature>
<evidence type="ECO:0000256" key="1">
    <source>
        <dbReference type="SAM" id="MobiDB-lite"/>
    </source>
</evidence>
<dbReference type="Proteomes" id="UP000035579">
    <property type="component" value="Chromosome"/>
</dbReference>
<organism evidence="2 3">
    <name type="scientific">Archangium gephyra</name>
    <dbReference type="NCBI Taxonomy" id="48"/>
    <lineage>
        <taxon>Bacteria</taxon>
        <taxon>Pseudomonadati</taxon>
        <taxon>Myxococcota</taxon>
        <taxon>Myxococcia</taxon>
        <taxon>Myxococcales</taxon>
        <taxon>Cystobacterineae</taxon>
        <taxon>Archangiaceae</taxon>
        <taxon>Archangium</taxon>
    </lineage>
</organism>
<sequence length="60" mass="6796">MFPDRLRQRGGGQARPGERAGGTGIHRMLGVRRARLRRLRPGHRSLPKETRKPSNPDTRA</sequence>
<gene>
    <name evidence="2" type="ORF">AA314_07372</name>
</gene>
<dbReference type="KEGG" id="age:AA314_07372"/>
<reference evidence="2 3" key="1">
    <citation type="submission" date="2015-05" db="EMBL/GenBank/DDBJ databases">
        <title>Genome assembly of Archangium gephyra DSM 2261.</title>
        <authorList>
            <person name="Sharma G."/>
            <person name="Subramanian S."/>
        </authorList>
    </citation>
    <scope>NUCLEOTIDE SEQUENCE [LARGE SCALE GENOMIC DNA]</scope>
    <source>
        <strain evidence="2 3">DSM 2261</strain>
    </source>
</reference>
<proteinExistence type="predicted"/>
<feature type="compositionally biased region" description="Basic residues" evidence="1">
    <location>
        <begin position="29"/>
        <end position="45"/>
    </location>
</feature>
<protein>
    <submittedName>
        <fullName evidence="2">Uncharacterized protein</fullName>
    </submittedName>
</protein>
<evidence type="ECO:0000313" key="2">
    <source>
        <dbReference type="EMBL" id="AKJ05746.1"/>
    </source>
</evidence>
<feature type="region of interest" description="Disordered" evidence="1">
    <location>
        <begin position="1"/>
        <end position="60"/>
    </location>
</feature>
<dbReference type="AlphaFoldDB" id="A0AAC8TIM5"/>
<dbReference type="EMBL" id="CP011509">
    <property type="protein sequence ID" value="AKJ05746.1"/>
    <property type="molecule type" value="Genomic_DNA"/>
</dbReference>
<accession>A0AAC8TIM5</accession>
<feature type="compositionally biased region" description="Gly residues" evidence="1">
    <location>
        <begin position="9"/>
        <end position="24"/>
    </location>
</feature>